<dbReference type="OrthoDB" id="2958007at2759"/>
<keyword evidence="3" id="KW-1185">Reference proteome</keyword>
<evidence type="ECO:0000313" key="2">
    <source>
        <dbReference type="EMBL" id="KAF9439847.1"/>
    </source>
</evidence>
<dbReference type="Pfam" id="PF20151">
    <property type="entry name" value="DUF6533"/>
    <property type="match status" value="1"/>
</dbReference>
<sequence length="84" mass="9829">MVSNCDSCRFYGHGLFNCFAQYSVSLNILQILDWLLTLRMEVSLIWKAPWTLMKGLYLVNRYMPFVDVTIAVFCETQSSHLKRT</sequence>
<accession>A0A9P5WWW0</accession>
<comment type="caution">
    <text evidence="2">The sequence shown here is derived from an EMBL/GenBank/DDBJ whole genome shotgun (WGS) entry which is preliminary data.</text>
</comment>
<dbReference type="EMBL" id="MU153262">
    <property type="protein sequence ID" value="KAF9439847.1"/>
    <property type="molecule type" value="Genomic_DNA"/>
</dbReference>
<gene>
    <name evidence="2" type="ORF">P691DRAFT_689476</name>
</gene>
<reference evidence="2" key="1">
    <citation type="submission" date="2020-11" db="EMBL/GenBank/DDBJ databases">
        <authorList>
            <consortium name="DOE Joint Genome Institute"/>
            <person name="Ahrendt S."/>
            <person name="Riley R."/>
            <person name="Andreopoulos W."/>
            <person name="Labutti K."/>
            <person name="Pangilinan J."/>
            <person name="Ruiz-Duenas F.J."/>
            <person name="Barrasa J.M."/>
            <person name="Sanchez-Garcia M."/>
            <person name="Camarero S."/>
            <person name="Miyauchi S."/>
            <person name="Serrano A."/>
            <person name="Linde D."/>
            <person name="Babiker R."/>
            <person name="Drula E."/>
            <person name="Ayuso-Fernandez I."/>
            <person name="Pacheco R."/>
            <person name="Padilla G."/>
            <person name="Ferreira P."/>
            <person name="Barriuso J."/>
            <person name="Kellner H."/>
            <person name="Castanera R."/>
            <person name="Alfaro M."/>
            <person name="Ramirez L."/>
            <person name="Pisabarro A.G."/>
            <person name="Kuo A."/>
            <person name="Tritt A."/>
            <person name="Lipzen A."/>
            <person name="He G."/>
            <person name="Yan M."/>
            <person name="Ng V."/>
            <person name="Cullen D."/>
            <person name="Martin F."/>
            <person name="Rosso M.-N."/>
            <person name="Henrissat B."/>
            <person name="Hibbett D."/>
            <person name="Martinez A.T."/>
            <person name="Grigoriev I.V."/>
        </authorList>
    </citation>
    <scope>NUCLEOTIDE SEQUENCE</scope>
    <source>
        <strain evidence="2">MF-IS2</strain>
    </source>
</reference>
<name>A0A9P5WWW0_9AGAR</name>
<evidence type="ECO:0000259" key="1">
    <source>
        <dbReference type="Pfam" id="PF20151"/>
    </source>
</evidence>
<dbReference type="Proteomes" id="UP000807342">
    <property type="component" value="Unassembled WGS sequence"/>
</dbReference>
<dbReference type="AlphaFoldDB" id="A0A9P5WWW0"/>
<proteinExistence type="predicted"/>
<dbReference type="InterPro" id="IPR045340">
    <property type="entry name" value="DUF6533"/>
</dbReference>
<evidence type="ECO:0000313" key="3">
    <source>
        <dbReference type="Proteomes" id="UP000807342"/>
    </source>
</evidence>
<protein>
    <recommendedName>
        <fullName evidence="1">DUF6533 domain-containing protein</fullName>
    </recommendedName>
</protein>
<organism evidence="2 3">
    <name type="scientific">Macrolepiota fuliginosa MF-IS2</name>
    <dbReference type="NCBI Taxonomy" id="1400762"/>
    <lineage>
        <taxon>Eukaryota</taxon>
        <taxon>Fungi</taxon>
        <taxon>Dikarya</taxon>
        <taxon>Basidiomycota</taxon>
        <taxon>Agaricomycotina</taxon>
        <taxon>Agaricomycetes</taxon>
        <taxon>Agaricomycetidae</taxon>
        <taxon>Agaricales</taxon>
        <taxon>Agaricineae</taxon>
        <taxon>Agaricaceae</taxon>
        <taxon>Macrolepiota</taxon>
    </lineage>
</organism>
<feature type="domain" description="DUF6533" evidence="1">
    <location>
        <begin position="24"/>
        <end position="66"/>
    </location>
</feature>